<proteinExistence type="predicted"/>
<feature type="region of interest" description="Disordered" evidence="1">
    <location>
        <begin position="651"/>
        <end position="677"/>
    </location>
</feature>
<accession>K4F7K7</accession>
<keyword evidence="3" id="KW-1185">Reference proteome</keyword>
<reference evidence="2 3" key="1">
    <citation type="journal article" date="2014" name="Virology">
        <title>Supersize me: Cronobacter sakazakii phage GAP32.</title>
        <authorList>
            <person name="Abbasifar R."/>
            <person name="Griffiths M.W."/>
            <person name="Sabour P.M."/>
            <person name="Ackermann H.-W."/>
            <person name="Vandersteegen K."/>
            <person name="Lavigne R."/>
            <person name="Noben J.-P."/>
            <person name="Villa A.A."/>
            <person name="Abbasifar A."/>
            <person name="Nash J.H.E."/>
            <person name="Kropinski A.M."/>
        </authorList>
    </citation>
    <scope>NUCLEOTIDE SEQUENCE [LARGE SCALE GENOMIC DNA]</scope>
    <source>
        <strain evidence="2">GAP-32</strain>
    </source>
</reference>
<organism evidence="2 3">
    <name type="scientific">Cronobacter phage vB_CsaM_GAP32</name>
    <dbReference type="NCBI Taxonomy" id="1141136"/>
    <lineage>
        <taxon>Viruses</taxon>
        <taxon>Duplodnaviria</taxon>
        <taxon>Heunggongvirae</taxon>
        <taxon>Uroviricota</taxon>
        <taxon>Caudoviricetes</taxon>
        <taxon>Mimasvirus</taxon>
        <taxon>Mimasvirus GAP32</taxon>
    </lineage>
</organism>
<dbReference type="RefSeq" id="YP_006987422.1">
    <property type="nucleotide sequence ID" value="NC_019401.1"/>
</dbReference>
<dbReference type="KEGG" id="vg:13994057"/>
<dbReference type="OrthoDB" id="2334at10239"/>
<evidence type="ECO:0000256" key="1">
    <source>
        <dbReference type="SAM" id="MobiDB-lite"/>
    </source>
</evidence>
<evidence type="ECO:0000313" key="3">
    <source>
        <dbReference type="Proteomes" id="UP000000457"/>
    </source>
</evidence>
<sequence length="844" mass="95929">MPSKSKAQAHLMAAAAHNPEIAKDAGIPQDVAHDFNQADKKEGTLKKGSDAPEHVTEELINEASGVGILKVPPTLLKQFQRIVCSILLTMGVMRQKELSEAGYSEQVTALNTFLKRYQNKYNASVLSQAAMKKYINSISTVNVDTETVFNELPQSLKNREGVKDSLSNLKLRILLSNQVSGIYGSSQDNHTGSLNIQTIAIPSYYHDFKNRTVEEIANTMSRVPGTVEHELQHAMQNAVLGRLNKHDKQVEQKPGYSDHGDAYYASGVEFGTQVKDLANYAKNWLNENPDELTGSKTKDISSAIKYALSTHKGTIIQALRKYQHDDRANKAMKLIYREVSDFYENEFADQSDSGKLDRTEKDDFEDTDNHARMLEYPEPGDSLLGDLWLSINRYYGESPRVMGYYDDIKELIFKRDYGEIIFEQASNGGAHMYLRVPGNKEKSFHIELRPEDLKSLIPDVAYFTNLQTVHKLKDRIEQDQIPNVNLESAYYDINDVIETEEMFNTDSNKKVSAQYDEEDGNVWVSFNGARQHMYIQEGGKDYFVGYSDGMTRCKQKELRKCFETLISFYFSNKTNTKMINKMLKHITNDQFTVESIKQYADYLNELYEEPVEESSMRSLADIVQNAELEHDIDDANDQELINKGVLDEDADEEQEYDLQGKPVESGQKSAPVNAGTSTERLSEMPLQYDSFMGMDPQVYVDNSARKSPYKNMTPVKDHGEWTTYKGPDGYMAYDNDTGEALAAVEGHEHHGWFNVDVTASSRHVKGVVYQMFMDIVKVEGTPILSGRLQSDDAIKFWKRLIQSHKVFVVANDEVLQQATPEKFHKYWSDEEGSPQSQFQFLLVK</sequence>
<protein>
    <submittedName>
        <fullName evidence="2">Uncharacterized protein</fullName>
    </submittedName>
</protein>
<dbReference type="Proteomes" id="UP000000457">
    <property type="component" value="Segment"/>
</dbReference>
<name>K4F7K7_9CAUD</name>
<dbReference type="EMBL" id="JN882285">
    <property type="protein sequence ID" value="AFC21767.1"/>
    <property type="molecule type" value="Genomic_DNA"/>
</dbReference>
<dbReference type="GeneID" id="13994057"/>
<evidence type="ECO:0000313" key="2">
    <source>
        <dbReference type="EMBL" id="AFC21767.1"/>
    </source>
</evidence>
<gene>
    <name evidence="2" type="ORF">GAP32_317</name>
</gene>
<feature type="compositionally biased region" description="Polar residues" evidence="1">
    <location>
        <begin position="666"/>
        <end position="677"/>
    </location>
</feature>